<sequence>MTSWIEAVPAFAVALLILAVPGAAVLAALRIRGLIALCLAPAVSVSVLAVSAIVAPLIHLSWGIPVVLLGTAIAAGAAWAARRCIPALNSIEAVSGPRSRVGLTAGIIGALTALAITTLLLILVAPTPEQFTQGYDSVFHLNATAHAVETGNASSFAVSSFILPTIQSSFYPGAWHGLVSLLAIVTGISVPAATNLMWLAVAGLVWPLSGMFLTRVLFGARPLLLVSAGALAAAFPAFPWLLLQYGSAYPNALSNALVPVGIALVLLILRPANHHGLEPAQALTLVILFLPGAITAQPNGVFSVLLVLTPLLAYLIYSWLRAGFGRSRRTGWLRIALLVLAVGAVAGILSVLPQIRSLFSYTSPAFLFFPLALIRNFTHAPAPIWFPALALTALVLVGIRAGFRRPGLRWLPAALVLLTLTYPLSAGTNLTPANIAMAPWWDNPERIAALMPLLAVPLAALGLVRLVDWLGANGRARKLSPTLWQRKGKVAAAASLAVVLAFSNPGLWQMKGQVEIMFEVPPEPNGLAQIDAQELALIHRLGDYTTADDVIANNPYNGSALAMVLAGRHMLFPYSSQGDLNSDLYTLRFWLNRVGSDQDVCAAAKRQGVSYLLDFGTDYIPAFNDPRSLYPGITLAGDSEAFTLVASEGHAKLYKLTTCGGVKL</sequence>
<feature type="transmembrane region" description="Helical" evidence="1">
    <location>
        <begin position="34"/>
        <end position="54"/>
    </location>
</feature>
<proteinExistence type="predicted"/>
<name>A0A0S2LV94_9MICC</name>
<feature type="transmembrane region" description="Helical" evidence="1">
    <location>
        <begin position="300"/>
        <end position="320"/>
    </location>
</feature>
<feature type="transmembrane region" description="Helical" evidence="1">
    <location>
        <begin position="384"/>
        <end position="403"/>
    </location>
</feature>
<feature type="transmembrane region" description="Helical" evidence="1">
    <location>
        <begin position="488"/>
        <end position="508"/>
    </location>
</feature>
<evidence type="ECO:0000313" key="2">
    <source>
        <dbReference type="EMBL" id="ALO65395.1"/>
    </source>
</evidence>
<feature type="transmembrane region" description="Helical" evidence="1">
    <location>
        <begin position="447"/>
        <end position="467"/>
    </location>
</feature>
<organism evidence="2 3">
    <name type="scientific">Arthrobacter alpinus</name>
    <dbReference type="NCBI Taxonomy" id="656366"/>
    <lineage>
        <taxon>Bacteria</taxon>
        <taxon>Bacillati</taxon>
        <taxon>Actinomycetota</taxon>
        <taxon>Actinomycetes</taxon>
        <taxon>Micrococcales</taxon>
        <taxon>Micrococcaceae</taxon>
        <taxon>Arthrobacter</taxon>
    </lineage>
</organism>
<feature type="transmembrane region" description="Helical" evidence="1">
    <location>
        <begin position="196"/>
        <end position="218"/>
    </location>
</feature>
<dbReference type="OrthoDB" id="3169698at2"/>
<keyword evidence="1" id="KW-1133">Transmembrane helix</keyword>
<dbReference type="AlphaFoldDB" id="A0A0S2LV94"/>
<reference evidence="2 3" key="2">
    <citation type="journal article" date="2016" name="J. Biotechnol.">
        <title>Complete genome sequence of Arthrobacter alpinus ERGS4:06, a yellow pigmented bacterium tolerant to cold and radiations isolated from Sikkim Himalaya.</title>
        <authorList>
            <person name="Kumar R."/>
            <person name="Singh D."/>
            <person name="Swarnkar M.K."/>
            <person name="Singh A.K."/>
            <person name="Kumar S."/>
        </authorList>
    </citation>
    <scope>NUCLEOTIDE SEQUENCE [LARGE SCALE GENOMIC DNA]</scope>
    <source>
        <strain evidence="2 3">ERGS4:06</strain>
    </source>
</reference>
<accession>A0A0S2LV94</accession>
<feature type="transmembrane region" description="Helical" evidence="1">
    <location>
        <begin position="60"/>
        <end position="81"/>
    </location>
</feature>
<dbReference type="Pfam" id="PF20176">
    <property type="entry name" value="DUF6541"/>
    <property type="match status" value="1"/>
</dbReference>
<keyword evidence="1" id="KW-0812">Transmembrane</keyword>
<feature type="transmembrane region" description="Helical" evidence="1">
    <location>
        <begin position="276"/>
        <end position="294"/>
    </location>
</feature>
<evidence type="ECO:0000256" key="1">
    <source>
        <dbReference type="SAM" id="Phobius"/>
    </source>
</evidence>
<feature type="transmembrane region" description="Helical" evidence="1">
    <location>
        <begin position="170"/>
        <end position="190"/>
    </location>
</feature>
<feature type="transmembrane region" description="Helical" evidence="1">
    <location>
        <begin position="101"/>
        <end position="125"/>
    </location>
</feature>
<feature type="transmembrane region" description="Helical" evidence="1">
    <location>
        <begin position="248"/>
        <end position="269"/>
    </location>
</feature>
<dbReference type="InterPro" id="IPR046671">
    <property type="entry name" value="DUF6541"/>
</dbReference>
<reference evidence="3" key="1">
    <citation type="submission" date="2015-11" db="EMBL/GenBank/DDBJ databases">
        <authorList>
            <person name="Kumar R."/>
            <person name="Singh D."/>
            <person name="Swarnkar M.K."/>
            <person name="Singh A.K."/>
            <person name="Kumar S."/>
        </authorList>
    </citation>
    <scope>NUCLEOTIDE SEQUENCE [LARGE SCALE GENOMIC DNA]</scope>
    <source>
        <strain evidence="3">ERGS4:06</strain>
    </source>
</reference>
<dbReference type="Proteomes" id="UP000059574">
    <property type="component" value="Chromosome"/>
</dbReference>
<feature type="transmembrane region" description="Helical" evidence="1">
    <location>
        <begin position="332"/>
        <end position="352"/>
    </location>
</feature>
<protein>
    <submittedName>
        <fullName evidence="2">Uncharacterized protein</fullName>
    </submittedName>
</protein>
<evidence type="ECO:0000313" key="3">
    <source>
        <dbReference type="Proteomes" id="UP000059574"/>
    </source>
</evidence>
<feature type="transmembrane region" description="Helical" evidence="1">
    <location>
        <begin position="410"/>
        <end position="427"/>
    </location>
</feature>
<dbReference type="RefSeq" id="WP_062285790.1">
    <property type="nucleotide sequence ID" value="NZ_CP013200.1"/>
</dbReference>
<feature type="transmembrane region" description="Helical" evidence="1">
    <location>
        <begin position="6"/>
        <end position="27"/>
    </location>
</feature>
<keyword evidence="1" id="KW-0472">Membrane</keyword>
<feature type="transmembrane region" description="Helical" evidence="1">
    <location>
        <begin position="223"/>
        <end position="242"/>
    </location>
</feature>
<dbReference type="EMBL" id="CP013200">
    <property type="protein sequence ID" value="ALO65395.1"/>
    <property type="molecule type" value="Genomic_DNA"/>
</dbReference>
<gene>
    <name evidence="2" type="ORF">AS189_01410</name>
</gene>